<dbReference type="EMBL" id="MFLM01000005">
    <property type="protein sequence ID" value="OGG68694.1"/>
    <property type="molecule type" value="Genomic_DNA"/>
</dbReference>
<name>A0A1F6E4Q7_9BACT</name>
<accession>A0A1F6E4Q7</accession>
<dbReference type="InterPro" id="IPR052159">
    <property type="entry name" value="Competence_DNA_uptake"/>
</dbReference>
<evidence type="ECO:0000313" key="3">
    <source>
        <dbReference type="Proteomes" id="UP000177107"/>
    </source>
</evidence>
<dbReference type="STRING" id="1798499.A3C95_00850"/>
<dbReference type="PANTHER" id="PTHR30619:SF1">
    <property type="entry name" value="RECOMBINATION PROTEIN 2"/>
    <property type="match status" value="1"/>
</dbReference>
<dbReference type="AlphaFoldDB" id="A0A1F6E4Q7"/>
<dbReference type="PANTHER" id="PTHR30619">
    <property type="entry name" value="DNA INTERNALIZATION/COMPETENCE PROTEIN COMEC/REC2"/>
    <property type="match status" value="1"/>
</dbReference>
<sequence>MGLFVVNFFIFRAALAPRVLTVVVLDIGQGDSILIEGPTGITMLVDGGPDRGVLRELGAVLPLGERTIDAVVATHPDKDHIGGLPDVFANYEVAYFLEPGIPNDTNAARALEAAAHEEQGMTRTVARRGMRLDLGGGAYADILYPDRDPARMDTNDGSIVMHLAYGQTSFMLTGDLTSDIEAWLLVLDGEDGELPTDVFKAGHHGSKYSTSEAWLAALNPSVVAISVGERNSYGHPTPEVLARVAAAGAAVYRTDEDGRLTFTSDGERVRRD</sequence>
<gene>
    <name evidence="2" type="ORF">A3C95_00850</name>
</gene>
<dbReference type="InterPro" id="IPR035681">
    <property type="entry name" value="ComA-like_MBL"/>
</dbReference>
<dbReference type="Proteomes" id="UP000177107">
    <property type="component" value="Unassembled WGS sequence"/>
</dbReference>
<dbReference type="CDD" id="cd07731">
    <property type="entry name" value="ComA-like_MBL-fold"/>
    <property type="match status" value="1"/>
</dbReference>
<feature type="domain" description="Metallo-beta-lactamase" evidence="1">
    <location>
        <begin position="29"/>
        <end position="229"/>
    </location>
</feature>
<dbReference type="Pfam" id="PF00753">
    <property type="entry name" value="Lactamase_B"/>
    <property type="match status" value="1"/>
</dbReference>
<reference evidence="2 3" key="1">
    <citation type="journal article" date="2016" name="Nat. Commun.">
        <title>Thousands of microbial genomes shed light on interconnected biogeochemical processes in an aquifer system.</title>
        <authorList>
            <person name="Anantharaman K."/>
            <person name="Brown C.T."/>
            <person name="Hug L.A."/>
            <person name="Sharon I."/>
            <person name="Castelle C.J."/>
            <person name="Probst A.J."/>
            <person name="Thomas B.C."/>
            <person name="Singh A."/>
            <person name="Wilkins M.J."/>
            <person name="Karaoz U."/>
            <person name="Brodie E.L."/>
            <person name="Williams K.H."/>
            <person name="Hubbard S.S."/>
            <person name="Banfield J.F."/>
        </authorList>
    </citation>
    <scope>NUCLEOTIDE SEQUENCE [LARGE SCALE GENOMIC DNA]</scope>
</reference>
<dbReference type="Gene3D" id="3.60.15.10">
    <property type="entry name" value="Ribonuclease Z/Hydroxyacylglutathione hydrolase-like"/>
    <property type="match status" value="1"/>
</dbReference>
<organism evidence="2 3">
    <name type="scientific">Candidatus Kaiserbacteria bacterium RIFCSPHIGHO2_02_FULL_56_30</name>
    <dbReference type="NCBI Taxonomy" id="1798499"/>
    <lineage>
        <taxon>Bacteria</taxon>
        <taxon>Candidatus Kaiseribacteriota</taxon>
    </lineage>
</organism>
<evidence type="ECO:0000259" key="1">
    <source>
        <dbReference type="SMART" id="SM00849"/>
    </source>
</evidence>
<evidence type="ECO:0000313" key="2">
    <source>
        <dbReference type="EMBL" id="OGG68694.1"/>
    </source>
</evidence>
<comment type="caution">
    <text evidence="2">The sequence shown here is derived from an EMBL/GenBank/DDBJ whole genome shotgun (WGS) entry which is preliminary data.</text>
</comment>
<dbReference type="InterPro" id="IPR001279">
    <property type="entry name" value="Metallo-B-lactamas"/>
</dbReference>
<proteinExistence type="predicted"/>
<dbReference type="SMART" id="SM00849">
    <property type="entry name" value="Lactamase_B"/>
    <property type="match status" value="1"/>
</dbReference>
<dbReference type="SUPFAM" id="SSF56281">
    <property type="entry name" value="Metallo-hydrolase/oxidoreductase"/>
    <property type="match status" value="1"/>
</dbReference>
<dbReference type="InterPro" id="IPR036866">
    <property type="entry name" value="RibonucZ/Hydroxyglut_hydro"/>
</dbReference>
<protein>
    <recommendedName>
        <fullName evidence="1">Metallo-beta-lactamase domain-containing protein</fullName>
    </recommendedName>
</protein>